<dbReference type="SMART" id="SM00382">
    <property type="entry name" value="AAA"/>
    <property type="match status" value="1"/>
</dbReference>
<feature type="domain" description="ABC transporter" evidence="7">
    <location>
        <begin position="161"/>
        <end position="395"/>
    </location>
</feature>
<dbReference type="SUPFAM" id="SSF52540">
    <property type="entry name" value="P-loop containing nucleoside triphosphate hydrolases"/>
    <property type="match status" value="1"/>
</dbReference>
<feature type="region of interest" description="Disordered" evidence="6">
    <location>
        <begin position="96"/>
        <end position="121"/>
    </location>
</feature>
<dbReference type="InterPro" id="IPR050763">
    <property type="entry name" value="ABC_transporter_ATP-binding"/>
</dbReference>
<gene>
    <name evidence="8" type="ORF">HELGO_WM5109</name>
</gene>
<dbReference type="GO" id="GO:0016887">
    <property type="term" value="F:ATP hydrolysis activity"/>
    <property type="evidence" value="ECO:0007669"/>
    <property type="project" value="InterPro"/>
</dbReference>
<name>A0A6S6TWE4_9BACT</name>
<evidence type="ECO:0000256" key="5">
    <source>
        <dbReference type="ARBA" id="ARBA00022840"/>
    </source>
</evidence>
<dbReference type="CDD" id="cd03230">
    <property type="entry name" value="ABC_DR_subfamily_A"/>
    <property type="match status" value="1"/>
</dbReference>
<evidence type="ECO:0000259" key="7">
    <source>
        <dbReference type="PROSITE" id="PS50893"/>
    </source>
</evidence>
<organism evidence="8">
    <name type="scientific">uncultured Sulfurovum sp</name>
    <dbReference type="NCBI Taxonomy" id="269237"/>
    <lineage>
        <taxon>Bacteria</taxon>
        <taxon>Pseudomonadati</taxon>
        <taxon>Campylobacterota</taxon>
        <taxon>Epsilonproteobacteria</taxon>
        <taxon>Campylobacterales</taxon>
        <taxon>Sulfurovaceae</taxon>
        <taxon>Sulfurovum</taxon>
        <taxon>environmental samples</taxon>
    </lineage>
</organism>
<comment type="similarity">
    <text evidence="1">Belongs to the ABC transporter superfamily.</text>
</comment>
<reference evidence="8" key="1">
    <citation type="submission" date="2020-01" db="EMBL/GenBank/DDBJ databases">
        <authorList>
            <person name="Meier V. D."/>
            <person name="Meier V D."/>
        </authorList>
    </citation>
    <scope>NUCLEOTIDE SEQUENCE</scope>
    <source>
        <strain evidence="8">HLG_WM_MAG_05</strain>
    </source>
</reference>
<dbReference type="Pfam" id="PF00005">
    <property type="entry name" value="ABC_tran"/>
    <property type="match status" value="1"/>
</dbReference>
<keyword evidence="5 8" id="KW-0067">ATP-binding</keyword>
<evidence type="ECO:0000313" key="8">
    <source>
        <dbReference type="EMBL" id="CAA6820573.1"/>
    </source>
</evidence>
<dbReference type="GO" id="GO:0005524">
    <property type="term" value="F:ATP binding"/>
    <property type="evidence" value="ECO:0007669"/>
    <property type="project" value="UniProtKB-KW"/>
</dbReference>
<dbReference type="InterPro" id="IPR003593">
    <property type="entry name" value="AAA+_ATPase"/>
</dbReference>
<dbReference type="PROSITE" id="PS50893">
    <property type="entry name" value="ABC_TRANSPORTER_2"/>
    <property type="match status" value="1"/>
</dbReference>
<dbReference type="PANTHER" id="PTHR42711">
    <property type="entry name" value="ABC TRANSPORTER ATP-BINDING PROTEIN"/>
    <property type="match status" value="1"/>
</dbReference>
<evidence type="ECO:0000256" key="6">
    <source>
        <dbReference type="SAM" id="MobiDB-lite"/>
    </source>
</evidence>
<protein>
    <submittedName>
        <fullName evidence="8">ABC transporter ATP-binding protein</fullName>
    </submittedName>
</protein>
<dbReference type="PANTHER" id="PTHR42711:SF5">
    <property type="entry name" value="ABC TRANSPORTER ATP-BINDING PROTEIN NATA"/>
    <property type="match status" value="1"/>
</dbReference>
<dbReference type="EMBL" id="CACVAU010000058">
    <property type="protein sequence ID" value="CAA6820573.1"/>
    <property type="molecule type" value="Genomic_DNA"/>
</dbReference>
<evidence type="ECO:0000256" key="1">
    <source>
        <dbReference type="ARBA" id="ARBA00005417"/>
    </source>
</evidence>
<feature type="compositionally biased region" description="Basic and acidic residues" evidence="6">
    <location>
        <begin position="97"/>
        <end position="121"/>
    </location>
</feature>
<dbReference type="InterPro" id="IPR027417">
    <property type="entry name" value="P-loop_NTPase"/>
</dbReference>
<keyword evidence="4" id="KW-0547">Nucleotide-binding</keyword>
<dbReference type="InterPro" id="IPR003439">
    <property type="entry name" value="ABC_transporter-like_ATP-bd"/>
</dbReference>
<evidence type="ECO:0000256" key="2">
    <source>
        <dbReference type="ARBA" id="ARBA00022448"/>
    </source>
</evidence>
<keyword evidence="2" id="KW-0813">Transport</keyword>
<evidence type="ECO:0000256" key="3">
    <source>
        <dbReference type="ARBA" id="ARBA00022458"/>
    </source>
</evidence>
<proteinExistence type="inferred from homology"/>
<accession>A0A6S6TWE4</accession>
<dbReference type="AlphaFoldDB" id="A0A6S6TWE4"/>
<keyword evidence="3" id="KW-0536">Nodulation</keyword>
<dbReference type="Gene3D" id="3.40.50.300">
    <property type="entry name" value="P-loop containing nucleotide triphosphate hydrolases"/>
    <property type="match status" value="1"/>
</dbReference>
<sequence length="463" mass="53537">MIDLIVLKERQEEIEQYIQNDDLDMATKRSMDFVTDFSSDKSKRRESIDIRATYSSLRKESRQLGRTAEMEERFRRLRGQILEFIDDITDEFDAEDSIEKKSSVKSETVDNTKQESSKKQVETLTSYEKEKKRFKENRNREEVVICDDVSDIEQETVFSARGIRKVYKSNSINFSFKPIDLDLKYGEITALVGENGNGKSTLLNMISGELLQSSGTLSYPSLKGDKQKDWYQLKTQIAYIHQELPKWQGLLRDNLHFTLGINGIKNRDNIDEVDFIIHRLGLEKYTNAKWDEISGGFKLRFSLARSILRNPKLLILDEPLANLDIHTQNLFLTDLRDLTNSLKNKMSVVISSQNLYEVEAVADNIVFMSDGKATYNGTVKDFGEDREENSYEVKIAISEDELLSVMESVEYINIKKNGANYIIDTTRSVTSKILLELFLAKRLEVKYFRDISKSTRKLFGEIK</sequence>
<evidence type="ECO:0000256" key="4">
    <source>
        <dbReference type="ARBA" id="ARBA00022741"/>
    </source>
</evidence>